<sequence>MRKIVTLFSIVLILFIGDNSIIPFLAIKGFSPSLLFVFIVSYSIINGSWEGLWLGVFAGLLQDVYFSNVLGINALTNMLSCVIAGYVGINIFKEKILIPVATSFLLSIFKGILVFMLLYIVSVNMPLRNIVFNSLYNMLVSIPMYKFVFNLCNKDYMERKWKF</sequence>
<comment type="caution">
    <text evidence="9">The sequence shown here is derived from an EMBL/GenBank/DDBJ whole genome shotgun (WGS) entry which is preliminary data.</text>
</comment>
<evidence type="ECO:0000256" key="8">
    <source>
        <dbReference type="SAM" id="Phobius"/>
    </source>
</evidence>
<feature type="transmembrane region" description="Helical" evidence="8">
    <location>
        <begin position="96"/>
        <end position="122"/>
    </location>
</feature>
<dbReference type="Proteomes" id="UP000726170">
    <property type="component" value="Unassembled WGS sequence"/>
</dbReference>
<keyword evidence="7 8" id="KW-0472">Membrane</keyword>
<keyword evidence="4 8" id="KW-0812">Transmembrane</keyword>
<evidence type="ECO:0000256" key="7">
    <source>
        <dbReference type="ARBA" id="ARBA00023136"/>
    </source>
</evidence>
<comment type="subcellular location">
    <subcellularLocation>
        <location evidence="1">Cell membrane</location>
        <topology evidence="1">Multi-pass membrane protein</topology>
    </subcellularLocation>
</comment>
<gene>
    <name evidence="9" type="primary">mreD</name>
    <name evidence="9" type="ORF">KQI86_04460</name>
</gene>
<keyword evidence="5" id="KW-0133">Cell shape</keyword>
<evidence type="ECO:0000313" key="9">
    <source>
        <dbReference type="EMBL" id="MBU5483570.1"/>
    </source>
</evidence>
<keyword evidence="6 8" id="KW-1133">Transmembrane helix</keyword>
<feature type="transmembrane region" description="Helical" evidence="8">
    <location>
        <begin position="64"/>
        <end position="89"/>
    </location>
</feature>
<evidence type="ECO:0000256" key="6">
    <source>
        <dbReference type="ARBA" id="ARBA00022989"/>
    </source>
</evidence>
<protein>
    <submittedName>
        <fullName evidence="9">Rod shape-determining protein MreD</fullName>
    </submittedName>
</protein>
<dbReference type="PIRSF" id="PIRSF037497">
    <property type="entry name" value="MreD_Clostridium/Treponema_prd"/>
    <property type="match status" value="1"/>
</dbReference>
<feature type="transmembrane region" description="Helical" evidence="8">
    <location>
        <begin position="134"/>
        <end position="152"/>
    </location>
</feature>
<dbReference type="Pfam" id="PF04093">
    <property type="entry name" value="MreD"/>
    <property type="match status" value="1"/>
</dbReference>
<evidence type="ECO:0000256" key="3">
    <source>
        <dbReference type="ARBA" id="ARBA00022475"/>
    </source>
</evidence>
<dbReference type="InterPro" id="IPR007227">
    <property type="entry name" value="Cell_shape_determining_MreD"/>
</dbReference>
<proteinExistence type="inferred from homology"/>
<accession>A0ABS6EEC8</accession>
<name>A0ABS6EEC8_9CLOT</name>
<keyword evidence="3" id="KW-1003">Cell membrane</keyword>
<comment type="similarity">
    <text evidence="2">Belongs to the MreD family.</text>
</comment>
<evidence type="ECO:0000313" key="10">
    <source>
        <dbReference type="Proteomes" id="UP000726170"/>
    </source>
</evidence>
<evidence type="ECO:0000256" key="4">
    <source>
        <dbReference type="ARBA" id="ARBA00022692"/>
    </source>
</evidence>
<reference evidence="9 10" key="1">
    <citation type="submission" date="2021-06" db="EMBL/GenBank/DDBJ databases">
        <authorList>
            <person name="Sun Q."/>
            <person name="Li D."/>
        </authorList>
    </citation>
    <scope>NUCLEOTIDE SEQUENCE [LARGE SCALE GENOMIC DNA]</scope>
    <source>
        <strain evidence="9 10">MSJ-11</strain>
    </source>
</reference>
<dbReference type="NCBIfam" id="TIGR03426">
    <property type="entry name" value="shape_MreD"/>
    <property type="match status" value="1"/>
</dbReference>
<feature type="transmembrane region" description="Helical" evidence="8">
    <location>
        <begin position="34"/>
        <end position="58"/>
    </location>
</feature>
<dbReference type="InterPro" id="IPR017225">
    <property type="entry name" value="Cell_shape_determin_MreD_prd"/>
</dbReference>
<feature type="transmembrane region" description="Helical" evidence="8">
    <location>
        <begin position="6"/>
        <end position="27"/>
    </location>
</feature>
<dbReference type="RefSeq" id="WP_216437935.1">
    <property type="nucleotide sequence ID" value="NZ_JAHLQF010000001.1"/>
</dbReference>
<evidence type="ECO:0000256" key="5">
    <source>
        <dbReference type="ARBA" id="ARBA00022960"/>
    </source>
</evidence>
<organism evidence="9 10">
    <name type="scientific">Clostridium mobile</name>
    <dbReference type="NCBI Taxonomy" id="2841512"/>
    <lineage>
        <taxon>Bacteria</taxon>
        <taxon>Bacillati</taxon>
        <taxon>Bacillota</taxon>
        <taxon>Clostridia</taxon>
        <taxon>Eubacteriales</taxon>
        <taxon>Clostridiaceae</taxon>
        <taxon>Clostridium</taxon>
    </lineage>
</organism>
<evidence type="ECO:0000256" key="1">
    <source>
        <dbReference type="ARBA" id="ARBA00004651"/>
    </source>
</evidence>
<keyword evidence="10" id="KW-1185">Reference proteome</keyword>
<evidence type="ECO:0000256" key="2">
    <source>
        <dbReference type="ARBA" id="ARBA00007776"/>
    </source>
</evidence>
<dbReference type="EMBL" id="JAHLQF010000001">
    <property type="protein sequence ID" value="MBU5483570.1"/>
    <property type="molecule type" value="Genomic_DNA"/>
</dbReference>